<evidence type="ECO:0000313" key="1">
    <source>
        <dbReference type="EMBL" id="CAG8463734.1"/>
    </source>
</evidence>
<dbReference type="EMBL" id="CAJVQC010000196">
    <property type="protein sequence ID" value="CAG8463734.1"/>
    <property type="molecule type" value="Genomic_DNA"/>
</dbReference>
<protein>
    <submittedName>
        <fullName evidence="1">6457_t:CDS:1</fullName>
    </submittedName>
</protein>
<accession>A0ACA9KBB7</accession>
<sequence length="235" mass="26339">MSGNKDKQVSSDDANNAHEELASPVSSDCEIVQKGQANFEANFALLETGKVLTGGDTTEPLLGGFGLSFEPENGFSGSACNVRPDEKRLSSGILGGDQAVQAPWSTNKATTFCDLDKSIWKKYDILKARNQWEYSEWCKARLLLDKALLSGDIEYVYLARQVVLERVYVVRVANKDGWSVVFKIASSDNDPMSDLFGERQEKARLAAQHFLRYKRPKVAQEYSFRRSELHDKVQM</sequence>
<reference evidence="1" key="1">
    <citation type="submission" date="2021-06" db="EMBL/GenBank/DDBJ databases">
        <authorList>
            <person name="Kallberg Y."/>
            <person name="Tangrot J."/>
            <person name="Rosling A."/>
        </authorList>
    </citation>
    <scope>NUCLEOTIDE SEQUENCE</scope>
    <source>
        <strain evidence="1">MA461A</strain>
    </source>
</reference>
<organism evidence="1 2">
    <name type="scientific">Racocetra persica</name>
    <dbReference type="NCBI Taxonomy" id="160502"/>
    <lineage>
        <taxon>Eukaryota</taxon>
        <taxon>Fungi</taxon>
        <taxon>Fungi incertae sedis</taxon>
        <taxon>Mucoromycota</taxon>
        <taxon>Glomeromycotina</taxon>
        <taxon>Glomeromycetes</taxon>
        <taxon>Diversisporales</taxon>
        <taxon>Gigasporaceae</taxon>
        <taxon>Racocetra</taxon>
    </lineage>
</organism>
<name>A0ACA9KBB7_9GLOM</name>
<proteinExistence type="predicted"/>
<dbReference type="Proteomes" id="UP000789920">
    <property type="component" value="Unassembled WGS sequence"/>
</dbReference>
<keyword evidence="2" id="KW-1185">Reference proteome</keyword>
<evidence type="ECO:0000313" key="2">
    <source>
        <dbReference type="Proteomes" id="UP000789920"/>
    </source>
</evidence>
<gene>
    <name evidence="1" type="ORF">RPERSI_LOCUS267</name>
</gene>
<comment type="caution">
    <text evidence="1">The sequence shown here is derived from an EMBL/GenBank/DDBJ whole genome shotgun (WGS) entry which is preliminary data.</text>
</comment>